<dbReference type="SUPFAM" id="SSF50800">
    <property type="entry name" value="PK beta-barrel domain-like"/>
    <property type="match status" value="1"/>
</dbReference>
<dbReference type="Pfam" id="PF03473">
    <property type="entry name" value="MOSC"/>
    <property type="match status" value="1"/>
</dbReference>
<evidence type="ECO:0000313" key="3">
    <source>
        <dbReference type="Proteomes" id="UP000309667"/>
    </source>
</evidence>
<dbReference type="Gene3D" id="2.40.33.20">
    <property type="entry name" value="PK beta-barrel domain-like"/>
    <property type="match status" value="1"/>
</dbReference>
<organism evidence="2 3">
    <name type="scientific">Rhizobium rhizophilum</name>
    <dbReference type="NCBI Taxonomy" id="1850373"/>
    <lineage>
        <taxon>Bacteria</taxon>
        <taxon>Pseudomonadati</taxon>
        <taxon>Pseudomonadota</taxon>
        <taxon>Alphaproteobacteria</taxon>
        <taxon>Hyphomicrobiales</taxon>
        <taxon>Rhizobiaceae</taxon>
        <taxon>Rhizobium/Agrobacterium group</taxon>
        <taxon>Rhizobium</taxon>
    </lineage>
</organism>
<reference evidence="2 3" key="1">
    <citation type="submission" date="2019-04" db="EMBL/GenBank/DDBJ databases">
        <title>Genome sequence of strain 7209-2.</title>
        <authorList>
            <person name="Gao J."/>
            <person name="Sun J."/>
        </authorList>
    </citation>
    <scope>NUCLEOTIDE SEQUENCE [LARGE SCALE GENOMIC DNA]</scope>
    <source>
        <strain evidence="2 3">7209-2</strain>
    </source>
</reference>
<dbReference type="InterPro" id="IPR011037">
    <property type="entry name" value="Pyrv_Knase-like_insert_dom_sf"/>
</dbReference>
<name>A0ABY2QS24_9HYPH</name>
<accession>A0ABY2QS24</accession>
<feature type="domain" description="MOSC" evidence="1">
    <location>
        <begin position="29"/>
        <end position="166"/>
    </location>
</feature>
<dbReference type="Pfam" id="PF03475">
    <property type="entry name" value="YiiM_3-alpha"/>
    <property type="match status" value="1"/>
</dbReference>
<dbReference type="Proteomes" id="UP000309667">
    <property type="component" value="Unassembled WGS sequence"/>
</dbReference>
<dbReference type="PANTHER" id="PTHR30212:SF2">
    <property type="entry name" value="PROTEIN YIIM"/>
    <property type="match status" value="1"/>
</dbReference>
<sequence>MMQLKLIGLLVGTVAGLGPKSVPSGIAKSPVRHSLMLTKTGFVGDAQGDVQRHGGPEKAVHQYPVEHYKTWSAAIGAHPLLLRPGAFGENLSTIGAIENDVAVGDVFRLGSATLQVSQGRQPCWKLNERFAMNGMAKQVQDTGMTGWYYRVLEPGMVSPDDELMLIDRPWKEWTIRRIWRTFYIDPLNRDELQAIAALPSLAEGWRLHAAKRLSSGKIESWSERLDGRK</sequence>
<evidence type="ECO:0000259" key="1">
    <source>
        <dbReference type="PROSITE" id="PS51340"/>
    </source>
</evidence>
<proteinExistence type="predicted"/>
<dbReference type="RefSeq" id="WP_136559466.1">
    <property type="nucleotide sequence ID" value="NZ_STGT01000004.1"/>
</dbReference>
<comment type="caution">
    <text evidence="2">The sequence shown here is derived from an EMBL/GenBank/DDBJ whole genome shotgun (WGS) entry which is preliminary data.</text>
</comment>
<gene>
    <name evidence="2" type="ORF">E9677_18295</name>
</gene>
<dbReference type="EMBL" id="STGT01000004">
    <property type="protein sequence ID" value="THV12677.1"/>
    <property type="molecule type" value="Genomic_DNA"/>
</dbReference>
<dbReference type="PROSITE" id="PS51340">
    <property type="entry name" value="MOSC"/>
    <property type="match status" value="1"/>
</dbReference>
<evidence type="ECO:0000313" key="2">
    <source>
        <dbReference type="EMBL" id="THV12677.1"/>
    </source>
</evidence>
<keyword evidence="3" id="KW-1185">Reference proteome</keyword>
<dbReference type="InterPro" id="IPR052353">
    <property type="entry name" value="Benzoxazolinone_Detox_Enz"/>
</dbReference>
<dbReference type="InterPro" id="IPR005163">
    <property type="entry name" value="Tri_helical_YiiM-like"/>
</dbReference>
<dbReference type="PANTHER" id="PTHR30212">
    <property type="entry name" value="PROTEIN YIIM"/>
    <property type="match status" value="1"/>
</dbReference>
<dbReference type="InterPro" id="IPR005302">
    <property type="entry name" value="MoCF_Sase_C"/>
</dbReference>
<protein>
    <submittedName>
        <fullName evidence="2">MOSC domain-containing protein</fullName>
    </submittedName>
</protein>